<keyword evidence="2" id="KW-0472">Membrane</keyword>
<feature type="compositionally biased region" description="Basic residues" evidence="1">
    <location>
        <begin position="332"/>
        <end position="341"/>
    </location>
</feature>
<keyword evidence="4" id="KW-1185">Reference proteome</keyword>
<gene>
    <name evidence="3" type="ORF">MKZ38_008271</name>
</gene>
<feature type="transmembrane region" description="Helical" evidence="2">
    <location>
        <begin position="31"/>
        <end position="51"/>
    </location>
</feature>
<protein>
    <submittedName>
        <fullName evidence="3">Uncharacterized protein</fullName>
    </submittedName>
</protein>
<evidence type="ECO:0000313" key="4">
    <source>
        <dbReference type="Proteomes" id="UP001201980"/>
    </source>
</evidence>
<proteinExistence type="predicted"/>
<name>A0AAD5WVN2_9PEZI</name>
<feature type="compositionally biased region" description="Acidic residues" evidence="1">
    <location>
        <begin position="288"/>
        <end position="318"/>
    </location>
</feature>
<evidence type="ECO:0000313" key="3">
    <source>
        <dbReference type="EMBL" id="KAJ2904355.1"/>
    </source>
</evidence>
<sequence length="341" mass="37342">MAPISTRTLTYPRHPEATLSGQGIEDFHWGYAYLAIFGLALAAIGFIYFHYKEEQISAALRRQFRREDPHPRAWYREYDRVEVAGYESVGSGDDGEGEEYLYSSAANDHGYQPGCAGSAYIGGAHPASNDTGRGYGEPDHGEITQPGPINNTSCPPPLARRPRREPILPPFGRGPRFSPRRGRRRGQGAAILSRAGYGTMDSGSVLPDTSRGRAYPVKRHPLGGIILNPVLDPSEVPPHPYLRVDDGSPSPSGAEGSRGFPPAKALNRSQCRARAANATLDLGPPPPTEEEEEEEEEEEMAEDADADADGREEEEEIDIPPIAVYPPPSCPKRNKKNWFNP</sequence>
<reference evidence="3" key="1">
    <citation type="submission" date="2022-07" db="EMBL/GenBank/DDBJ databases">
        <title>Draft genome sequence of Zalerion maritima ATCC 34329, a (micro)plastics degrading marine fungus.</title>
        <authorList>
            <person name="Paco A."/>
            <person name="Goncalves M.F.M."/>
            <person name="Rocha-Santos T.A.P."/>
            <person name="Alves A."/>
        </authorList>
    </citation>
    <scope>NUCLEOTIDE SEQUENCE</scope>
    <source>
        <strain evidence="3">ATCC 34329</strain>
    </source>
</reference>
<evidence type="ECO:0000256" key="1">
    <source>
        <dbReference type="SAM" id="MobiDB-lite"/>
    </source>
</evidence>
<feature type="region of interest" description="Disordered" evidence="1">
    <location>
        <begin position="228"/>
        <end position="341"/>
    </location>
</feature>
<feature type="region of interest" description="Disordered" evidence="1">
    <location>
        <begin position="128"/>
        <end position="187"/>
    </location>
</feature>
<accession>A0AAD5WVN2</accession>
<dbReference type="AlphaFoldDB" id="A0AAD5WVN2"/>
<dbReference type="Proteomes" id="UP001201980">
    <property type="component" value="Unassembled WGS sequence"/>
</dbReference>
<keyword evidence="2" id="KW-0812">Transmembrane</keyword>
<evidence type="ECO:0000256" key="2">
    <source>
        <dbReference type="SAM" id="Phobius"/>
    </source>
</evidence>
<organism evidence="3 4">
    <name type="scientific">Zalerion maritima</name>
    <dbReference type="NCBI Taxonomy" id="339359"/>
    <lineage>
        <taxon>Eukaryota</taxon>
        <taxon>Fungi</taxon>
        <taxon>Dikarya</taxon>
        <taxon>Ascomycota</taxon>
        <taxon>Pezizomycotina</taxon>
        <taxon>Sordariomycetes</taxon>
        <taxon>Lulworthiomycetidae</taxon>
        <taxon>Lulworthiales</taxon>
        <taxon>Lulworthiaceae</taxon>
        <taxon>Zalerion</taxon>
    </lineage>
</organism>
<dbReference type="EMBL" id="JAKWBI020000056">
    <property type="protein sequence ID" value="KAJ2904355.1"/>
    <property type="molecule type" value="Genomic_DNA"/>
</dbReference>
<keyword evidence="2" id="KW-1133">Transmembrane helix</keyword>
<comment type="caution">
    <text evidence="3">The sequence shown here is derived from an EMBL/GenBank/DDBJ whole genome shotgun (WGS) entry which is preliminary data.</text>
</comment>